<evidence type="ECO:0000256" key="1">
    <source>
        <dbReference type="ARBA" id="ARBA00003257"/>
    </source>
</evidence>
<evidence type="ECO:0000256" key="17">
    <source>
        <dbReference type="ARBA" id="ARBA00049551"/>
    </source>
</evidence>
<feature type="transmembrane region" description="Helical" evidence="18">
    <location>
        <begin position="148"/>
        <end position="167"/>
    </location>
</feature>
<accession>A0A343ERG1</accession>
<keyword evidence="6" id="KW-0813">Transport</keyword>
<gene>
    <name evidence="20" type="primary">ND2</name>
</gene>
<evidence type="ECO:0000256" key="7">
    <source>
        <dbReference type="ARBA" id="ARBA00022660"/>
    </source>
</evidence>
<geneLocation type="mitochondrion" evidence="20"/>
<feature type="transmembrane region" description="Helical" evidence="18">
    <location>
        <begin position="197"/>
        <end position="216"/>
    </location>
</feature>
<dbReference type="InterPro" id="IPR001750">
    <property type="entry name" value="ND/Mrp_TM"/>
</dbReference>
<feature type="transmembrane region" description="Helical" evidence="18">
    <location>
        <begin position="174"/>
        <end position="191"/>
    </location>
</feature>
<keyword evidence="7 18" id="KW-0679">Respiratory chain</keyword>
<comment type="subcellular location">
    <subcellularLocation>
        <location evidence="2 18">Mitochondrion inner membrane</location>
        <topology evidence="2 18">Multi-pass membrane protein</topology>
    </subcellularLocation>
</comment>
<evidence type="ECO:0000256" key="6">
    <source>
        <dbReference type="ARBA" id="ARBA00022448"/>
    </source>
</evidence>
<evidence type="ECO:0000256" key="12">
    <source>
        <dbReference type="ARBA" id="ARBA00022989"/>
    </source>
</evidence>
<dbReference type="GO" id="GO:0006120">
    <property type="term" value="P:mitochondrial electron transport, NADH to ubiquinone"/>
    <property type="evidence" value="ECO:0007669"/>
    <property type="project" value="InterPro"/>
</dbReference>
<feature type="transmembrane region" description="Helical" evidence="18">
    <location>
        <begin position="7"/>
        <end position="27"/>
    </location>
</feature>
<feature type="transmembrane region" description="Helical" evidence="18">
    <location>
        <begin position="313"/>
        <end position="332"/>
    </location>
</feature>
<feature type="domain" description="NADH:quinone oxidoreductase/Mrp antiporter transmembrane" evidence="19">
    <location>
        <begin position="23"/>
        <end position="280"/>
    </location>
</feature>
<evidence type="ECO:0000256" key="13">
    <source>
        <dbReference type="ARBA" id="ARBA00023027"/>
    </source>
</evidence>
<evidence type="ECO:0000256" key="18">
    <source>
        <dbReference type="RuleBase" id="RU003403"/>
    </source>
</evidence>
<evidence type="ECO:0000256" key="15">
    <source>
        <dbReference type="ARBA" id="ARBA00023128"/>
    </source>
</evidence>
<evidence type="ECO:0000256" key="16">
    <source>
        <dbReference type="ARBA" id="ARBA00023136"/>
    </source>
</evidence>
<evidence type="ECO:0000256" key="5">
    <source>
        <dbReference type="ARBA" id="ARBA00021008"/>
    </source>
</evidence>
<evidence type="ECO:0000256" key="10">
    <source>
        <dbReference type="ARBA" id="ARBA00022967"/>
    </source>
</evidence>
<evidence type="ECO:0000259" key="19">
    <source>
        <dbReference type="Pfam" id="PF00361"/>
    </source>
</evidence>
<dbReference type="GO" id="GO:0008137">
    <property type="term" value="F:NADH dehydrogenase (ubiquinone) activity"/>
    <property type="evidence" value="ECO:0007669"/>
    <property type="project" value="UniProtKB-EC"/>
</dbReference>
<organism evidence="20">
    <name type="scientific">Trichoferus campestris</name>
    <dbReference type="NCBI Taxonomy" id="351093"/>
    <lineage>
        <taxon>Eukaryota</taxon>
        <taxon>Metazoa</taxon>
        <taxon>Ecdysozoa</taxon>
        <taxon>Arthropoda</taxon>
        <taxon>Hexapoda</taxon>
        <taxon>Insecta</taxon>
        <taxon>Pterygota</taxon>
        <taxon>Neoptera</taxon>
        <taxon>Endopterygota</taxon>
        <taxon>Coleoptera</taxon>
        <taxon>Polyphaga</taxon>
        <taxon>Cucujiformia</taxon>
        <taxon>Chrysomeloidea</taxon>
        <taxon>Cerambycidae</taxon>
        <taxon>Cerambycinae</taxon>
        <taxon>Hesperophanini</taxon>
        <taxon>Trichoferus</taxon>
    </lineage>
</organism>
<evidence type="ECO:0000256" key="11">
    <source>
        <dbReference type="ARBA" id="ARBA00022982"/>
    </source>
</evidence>
<comment type="similarity">
    <text evidence="3 18">Belongs to the complex I subunit 2 family.</text>
</comment>
<feature type="transmembrane region" description="Helical" evidence="18">
    <location>
        <begin position="92"/>
        <end position="113"/>
    </location>
</feature>
<dbReference type="GO" id="GO:0005743">
    <property type="term" value="C:mitochondrial inner membrane"/>
    <property type="evidence" value="ECO:0007669"/>
    <property type="project" value="UniProtKB-SubCell"/>
</dbReference>
<name>A0A343ERG1_9CUCU</name>
<keyword evidence="15 18" id="KW-0496">Mitochondrion</keyword>
<comment type="function">
    <text evidence="18">Core subunit of the mitochondrial membrane respiratory chain NADH dehydrogenase (Complex I) which catalyzes electron transfer from NADH through the respiratory chain, using ubiquinone as an electron acceptor. Essential for the catalytic activity and assembly of complex I.</text>
</comment>
<dbReference type="InterPro" id="IPR003917">
    <property type="entry name" value="NADH_UbQ_OxRdtase_chain2"/>
</dbReference>
<feature type="transmembrane region" description="Helical" evidence="18">
    <location>
        <begin position="270"/>
        <end position="292"/>
    </location>
</feature>
<keyword evidence="16 18" id="KW-0472">Membrane</keyword>
<sequence>MNKFYKILFFNSLVIGTLITISSYSWFSMWMGLEINLLSFIPLMSKVENIYPSESAIKYFITQSMASSILLFAIIMMMNVKEFIPQNSDYSFMMILNSALFIKMGAAPFHAWLPEVIEGLDWLNCLIMLTWQKIAPLTILTYNSKTTLFLSSIVIASTIIGSIQGLNQNSIRKILAYSSINHMGWMIASIPNSKTIWMVYFIVYVLISINIITLLMKLNLFQMSQLFYMSDPKMNMNIMVSFFSLGGLPPFLGFLPKWMTIYNLIYNKMYFLSLILIIFSLVTTFFYLRIAWSAMMLNCTETLYQNTNIKSMTLSILNLIMSTGIIFMPLMINPF</sequence>
<dbReference type="AlphaFoldDB" id="A0A343ERG1"/>
<feature type="transmembrane region" description="Helical" evidence="18">
    <location>
        <begin position="59"/>
        <end position="80"/>
    </location>
</feature>
<keyword evidence="10 18" id="KW-1278">Translocase</keyword>
<evidence type="ECO:0000256" key="4">
    <source>
        <dbReference type="ARBA" id="ARBA00012944"/>
    </source>
</evidence>
<dbReference type="PANTHER" id="PTHR46552:SF1">
    <property type="entry name" value="NADH-UBIQUINONE OXIDOREDUCTASE CHAIN 2"/>
    <property type="match status" value="1"/>
</dbReference>
<dbReference type="EMBL" id="KY773688">
    <property type="protein sequence ID" value="ASL05667.1"/>
    <property type="molecule type" value="Genomic_DNA"/>
</dbReference>
<keyword evidence="12 18" id="KW-1133">Transmembrane helix</keyword>
<comment type="function">
    <text evidence="1">Core subunit of the mitochondrial membrane respiratory chain NADH dehydrogenase (Complex I) that is believed to belong to the minimal assembly required for catalysis. Complex I functions in the transfer of electrons from NADH to the respiratory chain. The immediate electron acceptor for the enzyme is believed to be ubiquinone.</text>
</comment>
<keyword evidence="13 18" id="KW-0520">NAD</keyword>
<keyword evidence="11 18" id="KW-0249">Electron transport</keyword>
<evidence type="ECO:0000256" key="14">
    <source>
        <dbReference type="ARBA" id="ARBA00023075"/>
    </source>
</evidence>
<evidence type="ECO:0000256" key="3">
    <source>
        <dbReference type="ARBA" id="ARBA00007012"/>
    </source>
</evidence>
<dbReference type="Pfam" id="PF00361">
    <property type="entry name" value="Proton_antipo_M"/>
    <property type="match status" value="1"/>
</dbReference>
<evidence type="ECO:0000313" key="20">
    <source>
        <dbReference type="EMBL" id="ASL05667.1"/>
    </source>
</evidence>
<proteinExistence type="inferred from homology"/>
<evidence type="ECO:0000256" key="8">
    <source>
        <dbReference type="ARBA" id="ARBA00022692"/>
    </source>
</evidence>
<dbReference type="PANTHER" id="PTHR46552">
    <property type="entry name" value="NADH-UBIQUINONE OXIDOREDUCTASE CHAIN 2"/>
    <property type="match status" value="1"/>
</dbReference>
<keyword evidence="9 18" id="KW-0999">Mitochondrion inner membrane</keyword>
<reference evidence="20" key="1">
    <citation type="submission" date="2017-03" db="EMBL/GenBank/DDBJ databases">
        <title>The mitochondrial genome sequencing and phylogenetic analysis of Cerambycidae soecies(Insecta:Coleoptera).</title>
        <authorList>
            <person name="Yang J."/>
        </authorList>
    </citation>
    <scope>NUCLEOTIDE SEQUENCE</scope>
</reference>
<dbReference type="EC" id="7.1.1.2" evidence="4 18"/>
<keyword evidence="8 18" id="KW-0812">Transmembrane</keyword>
<evidence type="ECO:0000256" key="9">
    <source>
        <dbReference type="ARBA" id="ARBA00022792"/>
    </source>
</evidence>
<dbReference type="PRINTS" id="PR01436">
    <property type="entry name" value="NADHDHGNASE2"/>
</dbReference>
<feature type="transmembrane region" description="Helical" evidence="18">
    <location>
        <begin position="237"/>
        <end position="258"/>
    </location>
</feature>
<comment type="catalytic activity">
    <reaction evidence="17 18">
        <text>a ubiquinone + NADH + 5 H(+)(in) = a ubiquinol + NAD(+) + 4 H(+)(out)</text>
        <dbReference type="Rhea" id="RHEA:29091"/>
        <dbReference type="Rhea" id="RHEA-COMP:9565"/>
        <dbReference type="Rhea" id="RHEA-COMP:9566"/>
        <dbReference type="ChEBI" id="CHEBI:15378"/>
        <dbReference type="ChEBI" id="CHEBI:16389"/>
        <dbReference type="ChEBI" id="CHEBI:17976"/>
        <dbReference type="ChEBI" id="CHEBI:57540"/>
        <dbReference type="ChEBI" id="CHEBI:57945"/>
        <dbReference type="EC" id="7.1.1.2"/>
    </reaction>
</comment>
<evidence type="ECO:0000256" key="2">
    <source>
        <dbReference type="ARBA" id="ARBA00004448"/>
    </source>
</evidence>
<keyword evidence="14 18" id="KW-0830">Ubiquinone</keyword>
<protein>
    <recommendedName>
        <fullName evidence="5 18">NADH-ubiquinone oxidoreductase chain 2</fullName>
        <ecNumber evidence="4 18">7.1.1.2</ecNumber>
    </recommendedName>
</protein>
<dbReference type="InterPro" id="IPR050175">
    <property type="entry name" value="Complex_I_Subunit_2"/>
</dbReference>